<gene>
    <name evidence="3" type="ORF">PCOR1329_LOCUS65998</name>
</gene>
<feature type="coiled-coil region" evidence="1">
    <location>
        <begin position="38"/>
        <end position="86"/>
    </location>
</feature>
<dbReference type="EMBL" id="CAUYUJ010018482">
    <property type="protein sequence ID" value="CAK0883916.1"/>
    <property type="molecule type" value="Genomic_DNA"/>
</dbReference>
<protein>
    <submittedName>
        <fullName evidence="3">Uncharacterized protein</fullName>
    </submittedName>
</protein>
<name>A0ABN9WC81_9DINO</name>
<feature type="compositionally biased region" description="Polar residues" evidence="2">
    <location>
        <begin position="97"/>
        <end position="114"/>
    </location>
</feature>
<accession>A0ABN9WC81</accession>
<keyword evidence="4" id="KW-1185">Reference proteome</keyword>
<organism evidence="3 4">
    <name type="scientific">Prorocentrum cordatum</name>
    <dbReference type="NCBI Taxonomy" id="2364126"/>
    <lineage>
        <taxon>Eukaryota</taxon>
        <taxon>Sar</taxon>
        <taxon>Alveolata</taxon>
        <taxon>Dinophyceae</taxon>
        <taxon>Prorocentrales</taxon>
        <taxon>Prorocentraceae</taxon>
        <taxon>Prorocentrum</taxon>
    </lineage>
</organism>
<comment type="caution">
    <text evidence="3">The sequence shown here is derived from an EMBL/GenBank/DDBJ whole genome shotgun (WGS) entry which is preliminary data.</text>
</comment>
<proteinExistence type="predicted"/>
<evidence type="ECO:0000256" key="1">
    <source>
        <dbReference type="SAM" id="Coils"/>
    </source>
</evidence>
<dbReference type="Gene3D" id="1.20.5.1160">
    <property type="entry name" value="Vasodilator-stimulated phosphoprotein"/>
    <property type="match status" value="1"/>
</dbReference>
<feature type="region of interest" description="Disordered" evidence="2">
    <location>
        <begin position="90"/>
        <end position="125"/>
    </location>
</feature>
<sequence length="305" mass="34748">MEDGYLSEAPPWFKEFLKIQAKQFDSLKEEVTSIKGVIDQARIEAQDARKAAEEVQEKMEDVEMQVEGIRNDLEDLYLTKEQIEQMIDSKVQDAKDNINNNSDPPRSGAWQRNGTEGGGKADAEKHIRDKQVVAFGFDGSGSAEQVVEDLKNLLNQIVGERSGAVVLTTTGSTKFGVIEFTSIQSKVSFWKKVRDKLNDDEDAFGEVFFRNNLTTEEKDREKRMGYTKYHLSKHPDHKTKVVKIIWPKGMVVVKEGEGKERKIAWYDEHGDWRTTKTGKAVEAEVEESMRKWREKVNAGPAEESE</sequence>
<evidence type="ECO:0000256" key="2">
    <source>
        <dbReference type="SAM" id="MobiDB-lite"/>
    </source>
</evidence>
<evidence type="ECO:0000313" key="4">
    <source>
        <dbReference type="Proteomes" id="UP001189429"/>
    </source>
</evidence>
<dbReference type="Proteomes" id="UP001189429">
    <property type="component" value="Unassembled WGS sequence"/>
</dbReference>
<evidence type="ECO:0000313" key="3">
    <source>
        <dbReference type="EMBL" id="CAK0883916.1"/>
    </source>
</evidence>
<reference evidence="3" key="1">
    <citation type="submission" date="2023-10" db="EMBL/GenBank/DDBJ databases">
        <authorList>
            <person name="Chen Y."/>
            <person name="Shah S."/>
            <person name="Dougan E. K."/>
            <person name="Thang M."/>
            <person name="Chan C."/>
        </authorList>
    </citation>
    <scope>NUCLEOTIDE SEQUENCE [LARGE SCALE GENOMIC DNA]</scope>
</reference>
<keyword evidence="1" id="KW-0175">Coiled coil</keyword>